<gene>
    <name evidence="3" type="ORF">IQ19_03654</name>
</gene>
<dbReference type="RefSeq" id="WP_144543707.1">
    <property type="nucleotide sequence ID" value="NZ_CBCSDC010000057.1"/>
</dbReference>
<dbReference type="Proteomes" id="UP000318667">
    <property type="component" value="Unassembled WGS sequence"/>
</dbReference>
<sequence length="231" mass="26853">MLEQVSILIPYKPGHSQRDLNFEWIINFYQSAMPEAELCIGICNDKEFNKSKAVNLAAQQATRNIFVIADGDIVYDPSIIVEAVELLKENAWVVPFSKVINISRMDTNKILRRKPNWPLRVKVKAYQVEKYYKNFAGKLNVITREKFLTAGGFDERFYGWGGEDDAFCYAVNTLCGPFKRINGRKVYHLWHPHIVWKNSLNKEKNLRLLNLYKKANGNKDQIMDLIFSRES</sequence>
<feature type="domain" description="Galactosyltransferase C-terminal" evidence="2">
    <location>
        <begin position="120"/>
        <end position="191"/>
    </location>
</feature>
<name>A0A562JLS3_9BACI</name>
<evidence type="ECO:0000259" key="2">
    <source>
        <dbReference type="Pfam" id="PF02709"/>
    </source>
</evidence>
<dbReference type="GO" id="GO:0016757">
    <property type="term" value="F:glycosyltransferase activity"/>
    <property type="evidence" value="ECO:0007669"/>
    <property type="project" value="InterPro"/>
</dbReference>
<protein>
    <submittedName>
        <fullName evidence="3">Glycosyl transferase family 2</fullName>
    </submittedName>
</protein>
<dbReference type="AlphaFoldDB" id="A0A562JLS3"/>
<evidence type="ECO:0000256" key="1">
    <source>
        <dbReference type="ARBA" id="ARBA00022679"/>
    </source>
</evidence>
<dbReference type="EMBL" id="VLKI01000012">
    <property type="protein sequence ID" value="TWH83993.1"/>
    <property type="molecule type" value="Genomic_DNA"/>
</dbReference>
<dbReference type="InterPro" id="IPR003859">
    <property type="entry name" value="Galactosyl_T"/>
</dbReference>
<evidence type="ECO:0000313" key="4">
    <source>
        <dbReference type="Proteomes" id="UP000318667"/>
    </source>
</evidence>
<dbReference type="InterPro" id="IPR027791">
    <property type="entry name" value="Galactosyl_T_C"/>
</dbReference>
<dbReference type="GeneID" id="65404789"/>
<keyword evidence="1 3" id="KW-0808">Transferase</keyword>
<dbReference type="Gene3D" id="3.90.550.10">
    <property type="entry name" value="Spore Coat Polysaccharide Biosynthesis Protein SpsA, Chain A"/>
    <property type="match status" value="1"/>
</dbReference>
<proteinExistence type="predicted"/>
<dbReference type="OrthoDB" id="9801954at2"/>
<dbReference type="InterPro" id="IPR029044">
    <property type="entry name" value="Nucleotide-diphossugar_trans"/>
</dbReference>
<dbReference type="PRINTS" id="PR02050">
    <property type="entry name" value="B14GALTRFASE"/>
</dbReference>
<dbReference type="SUPFAM" id="SSF53448">
    <property type="entry name" value="Nucleotide-diphospho-sugar transferases"/>
    <property type="match status" value="1"/>
</dbReference>
<organism evidence="3 4">
    <name type="scientific">Cytobacillus oceanisediminis</name>
    <dbReference type="NCBI Taxonomy" id="665099"/>
    <lineage>
        <taxon>Bacteria</taxon>
        <taxon>Bacillati</taxon>
        <taxon>Bacillota</taxon>
        <taxon>Bacilli</taxon>
        <taxon>Bacillales</taxon>
        <taxon>Bacillaceae</taxon>
        <taxon>Cytobacillus</taxon>
    </lineage>
</organism>
<comment type="caution">
    <text evidence="3">The sequence shown here is derived from an EMBL/GenBank/DDBJ whole genome shotgun (WGS) entry which is preliminary data.</text>
</comment>
<keyword evidence="4" id="KW-1185">Reference proteome</keyword>
<accession>A0A562JLS3</accession>
<evidence type="ECO:0000313" key="3">
    <source>
        <dbReference type="EMBL" id="TWH83993.1"/>
    </source>
</evidence>
<dbReference type="Pfam" id="PF02709">
    <property type="entry name" value="Glyco_transf_7C"/>
    <property type="match status" value="1"/>
</dbReference>
<reference evidence="3 4" key="1">
    <citation type="journal article" date="2015" name="Stand. Genomic Sci.">
        <title>Genomic Encyclopedia of Bacterial and Archaeal Type Strains, Phase III: the genomes of soil and plant-associated and newly described type strains.</title>
        <authorList>
            <person name="Whitman W.B."/>
            <person name="Woyke T."/>
            <person name="Klenk H.P."/>
            <person name="Zhou Y."/>
            <person name="Lilburn T.G."/>
            <person name="Beck B.J."/>
            <person name="De Vos P."/>
            <person name="Vandamme P."/>
            <person name="Eisen J.A."/>
            <person name="Garrity G."/>
            <person name="Hugenholtz P."/>
            <person name="Kyrpides N.C."/>
        </authorList>
    </citation>
    <scope>NUCLEOTIDE SEQUENCE [LARGE SCALE GENOMIC DNA]</scope>
    <source>
        <strain evidence="3 4">CGMCC 1.10115</strain>
    </source>
</reference>
<dbReference type="GO" id="GO:0005975">
    <property type="term" value="P:carbohydrate metabolic process"/>
    <property type="evidence" value="ECO:0007669"/>
    <property type="project" value="InterPro"/>
</dbReference>